<evidence type="ECO:0000256" key="1">
    <source>
        <dbReference type="ARBA" id="ARBA00022478"/>
    </source>
</evidence>
<dbReference type="InterPro" id="IPR006171">
    <property type="entry name" value="TOPRIM_dom"/>
</dbReference>
<dbReference type="InterPro" id="IPR036977">
    <property type="entry name" value="DNA_primase_Znf_CHC2"/>
</dbReference>
<dbReference type="PANTHER" id="PTHR30313:SF2">
    <property type="entry name" value="DNA PRIMASE"/>
    <property type="match status" value="1"/>
</dbReference>
<accession>A0ABQ6NTY7</accession>
<evidence type="ECO:0000256" key="4">
    <source>
        <dbReference type="ARBA" id="ARBA00022695"/>
    </source>
</evidence>
<gene>
    <name evidence="8" type="ORF">PghCCS26_47270</name>
</gene>
<evidence type="ECO:0000256" key="6">
    <source>
        <dbReference type="ARBA" id="ARBA00023163"/>
    </source>
</evidence>
<evidence type="ECO:0000313" key="9">
    <source>
        <dbReference type="Proteomes" id="UP001285921"/>
    </source>
</evidence>
<dbReference type="SMART" id="SM00493">
    <property type="entry name" value="TOPRIM"/>
    <property type="match status" value="1"/>
</dbReference>
<dbReference type="InterPro" id="IPR034151">
    <property type="entry name" value="TOPRIM_DnaG_bac"/>
</dbReference>
<evidence type="ECO:0000313" key="8">
    <source>
        <dbReference type="EMBL" id="GMK47597.1"/>
    </source>
</evidence>
<keyword evidence="9" id="KW-1185">Reference proteome</keyword>
<keyword evidence="1" id="KW-0240">DNA-directed RNA polymerase</keyword>
<keyword evidence="3" id="KW-0808">Transferase</keyword>
<dbReference type="Gene3D" id="3.40.1360.10">
    <property type="match status" value="1"/>
</dbReference>
<reference evidence="8 9" key="1">
    <citation type="submission" date="2023-05" db="EMBL/GenBank/DDBJ databases">
        <title>Draft genome of Paenibacillus sp. CCS26.</title>
        <authorList>
            <person name="Akita H."/>
            <person name="Shinto Y."/>
            <person name="Kimura Z."/>
        </authorList>
    </citation>
    <scope>NUCLEOTIDE SEQUENCE [LARGE SCALE GENOMIC DNA]</scope>
    <source>
        <strain evidence="8 9">CCS26</strain>
    </source>
</reference>
<dbReference type="SUPFAM" id="SSF56731">
    <property type="entry name" value="DNA primase core"/>
    <property type="match status" value="1"/>
</dbReference>
<dbReference type="Pfam" id="PF13155">
    <property type="entry name" value="Toprim_2"/>
    <property type="match status" value="1"/>
</dbReference>
<evidence type="ECO:0000256" key="3">
    <source>
        <dbReference type="ARBA" id="ARBA00022679"/>
    </source>
</evidence>
<proteinExistence type="predicted"/>
<dbReference type="InterPro" id="IPR050219">
    <property type="entry name" value="DnaG_primase"/>
</dbReference>
<evidence type="ECO:0000256" key="2">
    <source>
        <dbReference type="ARBA" id="ARBA00022515"/>
    </source>
</evidence>
<keyword evidence="2" id="KW-0639">Primosome</keyword>
<dbReference type="RefSeq" id="WP_317981521.1">
    <property type="nucleotide sequence ID" value="NZ_BTCL01000021.1"/>
</dbReference>
<dbReference type="Proteomes" id="UP001285921">
    <property type="component" value="Unassembled WGS sequence"/>
</dbReference>
<name>A0ABQ6NTY7_9BACL</name>
<dbReference type="Gene3D" id="3.90.580.10">
    <property type="entry name" value="Zinc finger, CHC2-type domain"/>
    <property type="match status" value="1"/>
</dbReference>
<dbReference type="SUPFAM" id="SSF57783">
    <property type="entry name" value="Zinc beta-ribbon"/>
    <property type="match status" value="1"/>
</dbReference>
<keyword evidence="4" id="KW-0548">Nucleotidyltransferase</keyword>
<dbReference type="CDD" id="cd03364">
    <property type="entry name" value="TOPRIM_DnaG_primases"/>
    <property type="match status" value="1"/>
</dbReference>
<sequence>MKISLLAEVVRTELEPFPWINATWTTTRLIAASPFRYDRHPSFYVILDENDPGYGCWGDSGTGERGGFVQLLAFLRDETYEEAAEYIRIKYGGQPEDPDEITLTVPRLTLDKPQITRIDASLLERYKYRHTYLEKRGITEDVQRAMNIGYDRDRQAITLPWFNPDGSLGNLKYRRVNSKAFWYEKGARPIREMLYGVHLAYSQRIKRAIIVEAEIDALTLMSAGIYAIATGGAAFNAAKRDLLLRSPIEEVVLLRDNDVAGRTWRNRIVAEIGGKMDVGIALVPRTYKDVNEWHCEDGLRQSLRHLNIRKCRTMTVNFG</sequence>
<protein>
    <recommendedName>
        <fullName evidence="7">Toprim domain-containing protein</fullName>
    </recommendedName>
</protein>
<feature type="domain" description="Toprim" evidence="7">
    <location>
        <begin position="206"/>
        <end position="277"/>
    </location>
</feature>
<evidence type="ECO:0000259" key="7">
    <source>
        <dbReference type="SMART" id="SM00493"/>
    </source>
</evidence>
<organism evidence="8 9">
    <name type="scientific">Paenibacillus glycanilyticus</name>
    <dbReference type="NCBI Taxonomy" id="126569"/>
    <lineage>
        <taxon>Bacteria</taxon>
        <taxon>Bacillati</taxon>
        <taxon>Bacillota</taxon>
        <taxon>Bacilli</taxon>
        <taxon>Bacillales</taxon>
        <taxon>Paenibacillaceae</taxon>
        <taxon>Paenibacillus</taxon>
    </lineage>
</organism>
<keyword evidence="6" id="KW-0804">Transcription</keyword>
<dbReference type="EMBL" id="BTCL01000021">
    <property type="protein sequence ID" value="GMK47597.1"/>
    <property type="molecule type" value="Genomic_DNA"/>
</dbReference>
<comment type="caution">
    <text evidence="8">The sequence shown here is derived from an EMBL/GenBank/DDBJ whole genome shotgun (WGS) entry which is preliminary data.</text>
</comment>
<keyword evidence="5" id="KW-0235">DNA replication</keyword>
<dbReference type="PANTHER" id="PTHR30313">
    <property type="entry name" value="DNA PRIMASE"/>
    <property type="match status" value="1"/>
</dbReference>
<evidence type="ECO:0000256" key="5">
    <source>
        <dbReference type="ARBA" id="ARBA00022705"/>
    </source>
</evidence>